<dbReference type="Proteomes" id="UP000069654">
    <property type="component" value="Unassembled WGS sequence"/>
</dbReference>
<dbReference type="PROSITE" id="PS51257">
    <property type="entry name" value="PROKAR_LIPOPROTEIN"/>
    <property type="match status" value="1"/>
</dbReference>
<reference evidence="2" key="2">
    <citation type="submission" date="2016-02" db="EMBL/GenBank/DDBJ databases">
        <title>Draft genome sequence of five rapidly growing Mycobacterium species.</title>
        <authorList>
            <person name="Katahira K."/>
            <person name="Gotou Y."/>
            <person name="Iida K."/>
            <person name="Ogura Y."/>
            <person name="Hayashi T."/>
        </authorList>
    </citation>
    <scope>NUCLEOTIDE SEQUENCE [LARGE SCALE GENOMIC DNA]</scope>
    <source>
        <strain evidence="2">JCM6362</strain>
    </source>
</reference>
<accession>A0A100XFV7</accession>
<name>A0A100XFV7_MYCTH</name>
<dbReference type="EMBL" id="BCTB01000026">
    <property type="protein sequence ID" value="GAT15934.1"/>
    <property type="molecule type" value="Genomic_DNA"/>
</dbReference>
<proteinExistence type="predicted"/>
<dbReference type="AlphaFoldDB" id="A0A100XFV7"/>
<protein>
    <submittedName>
        <fullName evidence="1">Uncharacterized protein</fullName>
    </submittedName>
</protein>
<evidence type="ECO:0000313" key="1">
    <source>
        <dbReference type="EMBL" id="GAT15934.1"/>
    </source>
</evidence>
<sequence>MTGLGRHRWVPRWLIVIVLALAVQGCGVIVADDPLETKLGDLKDRGQSAPLRDLTEFDWDEVHLFNEYTRREVIEEHVGQPVISADRHQSGSLLVFELDGEVVKTVTVSGDYLRGDEFSYGPEVDVVPWGAGALRFE</sequence>
<organism evidence="1 2">
    <name type="scientific">Mycolicibacterium thermoresistibile</name>
    <name type="common">Mycobacterium thermoresistibile</name>
    <dbReference type="NCBI Taxonomy" id="1797"/>
    <lineage>
        <taxon>Bacteria</taxon>
        <taxon>Bacillati</taxon>
        <taxon>Actinomycetota</taxon>
        <taxon>Actinomycetes</taxon>
        <taxon>Mycobacteriales</taxon>
        <taxon>Mycobacteriaceae</taxon>
        <taxon>Mycolicibacterium</taxon>
    </lineage>
</organism>
<evidence type="ECO:0000313" key="2">
    <source>
        <dbReference type="Proteomes" id="UP000069654"/>
    </source>
</evidence>
<dbReference type="STRING" id="1797.RMCT_2903"/>
<gene>
    <name evidence="1" type="ORF">RMCT_2903</name>
</gene>
<comment type="caution">
    <text evidence="1">The sequence shown here is derived from an EMBL/GenBank/DDBJ whole genome shotgun (WGS) entry which is preliminary data.</text>
</comment>
<reference evidence="1 2" key="1">
    <citation type="journal article" date="2016" name="Genome Announc.">
        <title>Draft Genome Sequences of Five Rapidly Growing Mycobacterium Species, M. thermoresistibile, M. fortuitum subsp. acetamidolyticum, M. canariasense, M. brisbanense, and M. novocastrense.</title>
        <authorList>
            <person name="Katahira K."/>
            <person name="Ogura Y."/>
            <person name="Gotoh Y."/>
            <person name="Hayashi T."/>
        </authorList>
    </citation>
    <scope>NUCLEOTIDE SEQUENCE [LARGE SCALE GENOMIC DNA]</scope>
    <source>
        <strain evidence="1 2">JCM6362</strain>
    </source>
</reference>